<dbReference type="EMBL" id="JALHLG010000016">
    <property type="protein sequence ID" value="MCJ2187681.1"/>
    <property type="molecule type" value="Genomic_DNA"/>
</dbReference>
<dbReference type="RefSeq" id="WP_243921599.1">
    <property type="nucleotide sequence ID" value="NZ_JALHLG010000016.1"/>
</dbReference>
<evidence type="ECO:0000313" key="1">
    <source>
        <dbReference type="EMBL" id="MCJ2187681.1"/>
    </source>
</evidence>
<dbReference type="PANTHER" id="PTHR43747:SF4">
    <property type="entry name" value="FLAVIN-DEPENDENT TRYPTOPHAN HALOGENASE"/>
    <property type="match status" value="1"/>
</dbReference>
<dbReference type="InterPro" id="IPR006905">
    <property type="entry name" value="Flavin_halogenase"/>
</dbReference>
<keyword evidence="2" id="KW-1185">Reference proteome</keyword>
<dbReference type="Gene3D" id="3.50.50.60">
    <property type="entry name" value="FAD/NAD(P)-binding domain"/>
    <property type="match status" value="1"/>
</dbReference>
<dbReference type="Pfam" id="PF04820">
    <property type="entry name" value="Trp_halogenase"/>
    <property type="match status" value="2"/>
</dbReference>
<reference evidence="1 2" key="1">
    <citation type="submission" date="2022-04" db="EMBL/GenBank/DDBJ databases">
        <title>Identification of a novel bacterium isolated from mangrove sediments.</title>
        <authorList>
            <person name="Pan X."/>
        </authorList>
    </citation>
    <scope>NUCLEOTIDE SEQUENCE [LARGE SCALE GENOMIC DNA]</scope>
    <source>
        <strain evidence="1 2">B2638</strain>
    </source>
</reference>
<protein>
    <submittedName>
        <fullName evidence="1">Tryptophan 7-halogenase</fullName>
    </submittedName>
</protein>
<sequence length="484" mass="51574">MPPDATQSRHMPGSVAVFGGGTVACLTTVALARALPRTRVTLVTPPGGSCNPTALADLAHTTWPGLARLHERIGIAEDDILRRASGSHCLGLRYANWRTDGAEWIIGHGAASPSGPGIAAALARAGRFALPDGQPGSPLAGLDYTLRFDPRAYRAGLRSIANRLGTTMAEGRPAAASHNETGAITQVILDTGAQIAADLFIDATGPGAGLIALAGQPQWIDWQDHLPVNRLLPAKDLARPGLSMLDRFEACREGWLWTSPGRDGTRTGLAYNASLTSDAEAADALLGHTGASPGEVIAITPGRLEKAFTGNVIALGDAAAQFEPIGWCNLHLAVRAIELLLEILPGLPIDTLEQYEFNRRWALLADRTRDFLAAHYTARPAFAAPFWQAAARLKHSPELILTLREFARRSRLPVFEEESLSRDAWLQLLAGNGTPAGMAPRKLAMGHAAREKERADEDRRVAAALHAAAPYPNWLANRLGAPSS</sequence>
<gene>
    <name evidence="1" type="ORF">MTR66_12745</name>
</gene>
<dbReference type="PANTHER" id="PTHR43747">
    <property type="entry name" value="FAD-BINDING PROTEIN"/>
    <property type="match status" value="1"/>
</dbReference>
<evidence type="ECO:0000313" key="2">
    <source>
        <dbReference type="Proteomes" id="UP001202281"/>
    </source>
</evidence>
<dbReference type="InterPro" id="IPR036188">
    <property type="entry name" value="FAD/NAD-bd_sf"/>
</dbReference>
<dbReference type="Proteomes" id="UP001202281">
    <property type="component" value="Unassembled WGS sequence"/>
</dbReference>
<proteinExistence type="predicted"/>
<organism evidence="1 2">
    <name type="scientific">Novosphingobium beihaiensis</name>
    <dbReference type="NCBI Taxonomy" id="2930389"/>
    <lineage>
        <taxon>Bacteria</taxon>
        <taxon>Pseudomonadati</taxon>
        <taxon>Pseudomonadota</taxon>
        <taxon>Alphaproteobacteria</taxon>
        <taxon>Sphingomonadales</taxon>
        <taxon>Sphingomonadaceae</taxon>
        <taxon>Novosphingobium</taxon>
    </lineage>
</organism>
<dbReference type="InterPro" id="IPR050816">
    <property type="entry name" value="Flavin-dep_Halogenase_NPB"/>
</dbReference>
<name>A0ABT0BSC2_9SPHN</name>
<accession>A0ABT0BSC2</accession>
<dbReference type="SUPFAM" id="SSF51905">
    <property type="entry name" value="FAD/NAD(P)-binding domain"/>
    <property type="match status" value="1"/>
</dbReference>
<comment type="caution">
    <text evidence="1">The sequence shown here is derived from an EMBL/GenBank/DDBJ whole genome shotgun (WGS) entry which is preliminary data.</text>
</comment>